<dbReference type="EMBL" id="QOCE01000025">
    <property type="protein sequence ID" value="RBW56801.1"/>
    <property type="molecule type" value="Genomic_DNA"/>
</dbReference>
<dbReference type="AlphaFoldDB" id="A0A366X046"/>
<name>A0A366X046_9RHOB</name>
<protein>
    <submittedName>
        <fullName evidence="1">Uncharacterized protein</fullName>
    </submittedName>
</protein>
<evidence type="ECO:0000313" key="1">
    <source>
        <dbReference type="EMBL" id="RBW56801.1"/>
    </source>
</evidence>
<dbReference type="Proteomes" id="UP000252706">
    <property type="component" value="Unassembled WGS sequence"/>
</dbReference>
<comment type="caution">
    <text evidence="1">The sequence shown here is derived from an EMBL/GenBank/DDBJ whole genome shotgun (WGS) entry which is preliminary data.</text>
</comment>
<organism evidence="1 2">
    <name type="scientific">Phaeobacter gallaeciensis</name>
    <dbReference type="NCBI Taxonomy" id="60890"/>
    <lineage>
        <taxon>Bacteria</taxon>
        <taxon>Pseudomonadati</taxon>
        <taxon>Pseudomonadota</taxon>
        <taxon>Alphaproteobacteria</taxon>
        <taxon>Rhodobacterales</taxon>
        <taxon>Roseobacteraceae</taxon>
        <taxon>Phaeobacter</taxon>
    </lineage>
</organism>
<sequence>MTVNSPKPKRTLAEDAFFTTLGDAKRGATVAANTITTETHCKCCGQALPKHLRKARVSQGGRDAWRGAFRD</sequence>
<accession>A0A366X046</accession>
<gene>
    <name evidence="1" type="ORF">DS909_08840</name>
</gene>
<reference evidence="1 2" key="1">
    <citation type="submission" date="2018-07" db="EMBL/GenBank/DDBJ databases">
        <title>Modular assembly of carbohydrate-degrading microbial communities in the ocean.</title>
        <authorList>
            <person name="Enke T.N."/>
            <person name="Datta M.S."/>
            <person name="Schwartzman J.A."/>
            <person name="Cermak N."/>
            <person name="Schmitz D.A."/>
            <person name="Barrere J."/>
            <person name="Cordero O.X."/>
        </authorList>
    </citation>
    <scope>NUCLEOTIDE SEQUENCE [LARGE SCALE GENOMIC DNA]</scope>
    <source>
        <strain evidence="1 2">C3M10</strain>
    </source>
</reference>
<evidence type="ECO:0000313" key="2">
    <source>
        <dbReference type="Proteomes" id="UP000252706"/>
    </source>
</evidence>
<dbReference type="RefSeq" id="WP_113823083.1">
    <property type="nucleotide sequence ID" value="NZ_QOCE01000025.1"/>
</dbReference>
<proteinExistence type="predicted"/>